<dbReference type="EMBL" id="NEVJ01000001">
    <property type="protein sequence ID" value="OZI26676.1"/>
    <property type="molecule type" value="Genomic_DNA"/>
</dbReference>
<keyword evidence="2" id="KW-1185">Reference proteome</keyword>
<comment type="caution">
    <text evidence="1">The sequence shown here is derived from an EMBL/GenBank/DDBJ whole genome shotgun (WGS) entry which is preliminary data.</text>
</comment>
<reference evidence="1" key="1">
    <citation type="submission" date="2017-05" db="EMBL/GenBank/DDBJ databases">
        <title>Complete and WGS of Bordetella genogroups.</title>
        <authorList>
            <person name="Spilker T."/>
            <person name="Lipuma J."/>
        </authorList>
    </citation>
    <scope>NUCLEOTIDE SEQUENCE</scope>
    <source>
        <strain evidence="1">AU21707</strain>
    </source>
</reference>
<gene>
    <name evidence="1" type="ORF">CAL26_04970</name>
</gene>
<dbReference type="Proteomes" id="UP000216857">
    <property type="component" value="Unassembled WGS sequence"/>
</dbReference>
<accession>A0A261RNQ0</accession>
<protein>
    <submittedName>
        <fullName evidence="1">Uncharacterized protein</fullName>
    </submittedName>
</protein>
<evidence type="ECO:0000313" key="1">
    <source>
        <dbReference type="EMBL" id="OZI26676.1"/>
    </source>
</evidence>
<proteinExistence type="predicted"/>
<name>A0A261RNQ0_9BORD</name>
<organism evidence="1 2">
    <name type="scientific">Bordetella genomosp. 9</name>
    <dbReference type="NCBI Taxonomy" id="1416803"/>
    <lineage>
        <taxon>Bacteria</taxon>
        <taxon>Pseudomonadati</taxon>
        <taxon>Pseudomonadota</taxon>
        <taxon>Betaproteobacteria</taxon>
        <taxon>Burkholderiales</taxon>
        <taxon>Alcaligenaceae</taxon>
        <taxon>Bordetella</taxon>
    </lineage>
</organism>
<dbReference type="AlphaFoldDB" id="A0A261RNQ0"/>
<sequence>MRVANSEFIAKRVAEGGYGAELDSKLASPLHAFIYEYDDEDAYRSAWFRHRLDLLLADERRKALEEAAQRCEAEARLCGESPHAGACYQCATDIRSLIEHKESAA</sequence>
<evidence type="ECO:0000313" key="2">
    <source>
        <dbReference type="Proteomes" id="UP000216857"/>
    </source>
</evidence>